<comment type="similarity">
    <text evidence="6">Belongs to the YccS/YhfK family.</text>
</comment>
<gene>
    <name evidence="9" type="ORF">ACFQZM_10350</name>
</gene>
<dbReference type="EMBL" id="JBHTGP010000005">
    <property type="protein sequence ID" value="MFD0684900.1"/>
    <property type="molecule type" value="Genomic_DNA"/>
</dbReference>
<feature type="transmembrane region" description="Helical" evidence="7">
    <location>
        <begin position="293"/>
        <end position="311"/>
    </location>
</feature>
<feature type="transmembrane region" description="Helical" evidence="7">
    <location>
        <begin position="247"/>
        <end position="264"/>
    </location>
</feature>
<feature type="transmembrane region" description="Helical" evidence="7">
    <location>
        <begin position="12"/>
        <end position="34"/>
    </location>
</feature>
<evidence type="ECO:0000256" key="5">
    <source>
        <dbReference type="ARBA" id="ARBA00023136"/>
    </source>
</evidence>
<dbReference type="RefSeq" id="WP_131757561.1">
    <property type="nucleotide sequence ID" value="NZ_CAACUY010000033.1"/>
</dbReference>
<keyword evidence="3 7" id="KW-0812">Transmembrane</keyword>
<reference evidence="10" key="1">
    <citation type="journal article" date="2019" name="Int. J. Syst. Evol. Microbiol.">
        <title>The Global Catalogue of Microorganisms (GCM) 10K type strain sequencing project: providing services to taxonomists for standard genome sequencing and annotation.</title>
        <authorList>
            <consortium name="The Broad Institute Genomics Platform"/>
            <consortium name="The Broad Institute Genome Sequencing Center for Infectious Disease"/>
            <person name="Wu L."/>
            <person name="Ma J."/>
        </authorList>
    </citation>
    <scope>NUCLEOTIDE SEQUENCE [LARGE SCALE GENOMIC DNA]</scope>
    <source>
        <strain evidence="10">JCM 9371</strain>
    </source>
</reference>
<keyword evidence="10" id="KW-1185">Reference proteome</keyword>
<dbReference type="PANTHER" id="PTHR30509:SF9">
    <property type="entry name" value="MULTIDRUG RESISTANCE PROTEIN MDTO"/>
    <property type="match status" value="1"/>
</dbReference>
<feature type="transmembrane region" description="Helical" evidence="7">
    <location>
        <begin position="124"/>
        <end position="142"/>
    </location>
</feature>
<evidence type="ECO:0000256" key="2">
    <source>
        <dbReference type="ARBA" id="ARBA00022475"/>
    </source>
</evidence>
<evidence type="ECO:0000256" key="7">
    <source>
        <dbReference type="SAM" id="Phobius"/>
    </source>
</evidence>
<evidence type="ECO:0000259" key="8">
    <source>
        <dbReference type="Pfam" id="PF13515"/>
    </source>
</evidence>
<feature type="transmembrane region" description="Helical" evidence="7">
    <location>
        <begin position="70"/>
        <end position="88"/>
    </location>
</feature>
<evidence type="ECO:0000256" key="4">
    <source>
        <dbReference type="ARBA" id="ARBA00022989"/>
    </source>
</evidence>
<evidence type="ECO:0000256" key="1">
    <source>
        <dbReference type="ARBA" id="ARBA00004651"/>
    </source>
</evidence>
<feature type="transmembrane region" description="Helical" evidence="7">
    <location>
        <begin position="40"/>
        <end position="58"/>
    </location>
</feature>
<feature type="transmembrane region" description="Helical" evidence="7">
    <location>
        <begin position="323"/>
        <end position="343"/>
    </location>
</feature>
<organism evidence="9 10">
    <name type="scientific">Actinomadura fibrosa</name>
    <dbReference type="NCBI Taxonomy" id="111802"/>
    <lineage>
        <taxon>Bacteria</taxon>
        <taxon>Bacillati</taxon>
        <taxon>Actinomycetota</taxon>
        <taxon>Actinomycetes</taxon>
        <taxon>Streptosporangiales</taxon>
        <taxon>Thermomonosporaceae</taxon>
        <taxon>Actinomadura</taxon>
    </lineage>
</organism>
<dbReference type="Proteomes" id="UP001597063">
    <property type="component" value="Unassembled WGS sequence"/>
</dbReference>
<dbReference type="PANTHER" id="PTHR30509">
    <property type="entry name" value="P-HYDROXYBENZOIC ACID EFFLUX PUMP SUBUNIT-RELATED"/>
    <property type="match status" value="1"/>
</dbReference>
<feature type="transmembrane region" description="Helical" evidence="7">
    <location>
        <begin position="148"/>
        <end position="168"/>
    </location>
</feature>
<proteinExistence type="inferred from homology"/>
<sequence>MAFAAAGAGSPAIRAVTAACAAMAATLAAFGSALLLEHLAHLHVDTVMQAVVLSVTLARSQQDAPRADRLLGFAVLPAVALVSVELGTLMADHAFAGDALFTALVAGAIWLRRFGRRFAGASRLMLLPPMALLVVPHAVPGSSTDRLLWTPVVALLACFWVTAVHLLVQRFGEEERTPPPAPASPARATGRRLAASTRMAAQMATALAAAFASGHLLYPDHWSWVVLTAFIVCSGAQGRGDAVHKGLLRALGAAGGTVVAALVSDTFAPGDQNAVVLIFVILGVAIALRRVNYAYWAGGVTAALSLLYGYFGQAAGPLLRDRLEAILVGAVIGVAAAWLVLPFRTRDVLRRRTALALAALDEVLRGEPDAVGKFERAVAELDRLHGPLSAHRLLKRHVHRDTRPHPADAIDILYGTVAHVRALRPGAPTGALRRNVGLVRRAIGRRADGQAYEPAPIPDGPSAQAIAGIDSAMARLYDIFTPPVPAPVTTTAQGSPESARQAG</sequence>
<evidence type="ECO:0000313" key="9">
    <source>
        <dbReference type="EMBL" id="MFD0684900.1"/>
    </source>
</evidence>
<feature type="domain" description="Integral membrane bound transporter" evidence="8">
    <location>
        <begin position="209"/>
        <end position="335"/>
    </location>
</feature>
<keyword evidence="5 7" id="KW-0472">Membrane</keyword>
<evidence type="ECO:0000313" key="10">
    <source>
        <dbReference type="Proteomes" id="UP001597063"/>
    </source>
</evidence>
<feature type="transmembrane region" description="Helical" evidence="7">
    <location>
        <begin position="94"/>
        <end position="112"/>
    </location>
</feature>
<comment type="caution">
    <text evidence="9">The sequence shown here is derived from an EMBL/GenBank/DDBJ whole genome shotgun (WGS) entry which is preliminary data.</text>
</comment>
<feature type="transmembrane region" description="Helical" evidence="7">
    <location>
        <begin position="270"/>
        <end position="288"/>
    </location>
</feature>
<keyword evidence="2" id="KW-1003">Cell membrane</keyword>
<dbReference type="InterPro" id="IPR049453">
    <property type="entry name" value="Memb_transporter_dom"/>
</dbReference>
<comment type="subcellular location">
    <subcellularLocation>
        <location evidence="1">Cell membrane</location>
        <topology evidence="1">Multi-pass membrane protein</topology>
    </subcellularLocation>
</comment>
<evidence type="ECO:0000256" key="6">
    <source>
        <dbReference type="ARBA" id="ARBA00043993"/>
    </source>
</evidence>
<protein>
    <submittedName>
        <fullName evidence="9">FUSC family protein</fullName>
    </submittedName>
</protein>
<dbReference type="Pfam" id="PF13515">
    <property type="entry name" value="FUSC_2"/>
    <property type="match status" value="1"/>
</dbReference>
<name>A0ABW2XKE0_9ACTN</name>
<evidence type="ECO:0000256" key="3">
    <source>
        <dbReference type="ARBA" id="ARBA00022692"/>
    </source>
</evidence>
<keyword evidence="4 7" id="KW-1133">Transmembrane helix</keyword>
<accession>A0ABW2XKE0</accession>